<dbReference type="AlphaFoldDB" id="A0AAV4CTC7"/>
<evidence type="ECO:0000256" key="1">
    <source>
        <dbReference type="SAM" id="MobiDB-lite"/>
    </source>
</evidence>
<name>A0AAV4CTC7_9GAST</name>
<feature type="compositionally biased region" description="Polar residues" evidence="1">
    <location>
        <begin position="86"/>
        <end position="98"/>
    </location>
</feature>
<protein>
    <submittedName>
        <fullName evidence="2">Uncharacterized protein</fullName>
    </submittedName>
</protein>
<dbReference type="EMBL" id="BLXT01006957">
    <property type="protein sequence ID" value="GFO35129.1"/>
    <property type="molecule type" value="Genomic_DNA"/>
</dbReference>
<gene>
    <name evidence="2" type="ORF">PoB_006163400</name>
</gene>
<feature type="region of interest" description="Disordered" evidence="1">
    <location>
        <begin position="1"/>
        <end position="107"/>
    </location>
</feature>
<dbReference type="Proteomes" id="UP000735302">
    <property type="component" value="Unassembled WGS sequence"/>
</dbReference>
<reference evidence="2 3" key="1">
    <citation type="journal article" date="2021" name="Elife">
        <title>Chloroplast acquisition without the gene transfer in kleptoplastic sea slugs, Plakobranchus ocellatus.</title>
        <authorList>
            <person name="Maeda T."/>
            <person name="Takahashi S."/>
            <person name="Yoshida T."/>
            <person name="Shimamura S."/>
            <person name="Takaki Y."/>
            <person name="Nagai Y."/>
            <person name="Toyoda A."/>
            <person name="Suzuki Y."/>
            <person name="Arimoto A."/>
            <person name="Ishii H."/>
            <person name="Satoh N."/>
            <person name="Nishiyama T."/>
            <person name="Hasebe M."/>
            <person name="Maruyama T."/>
            <person name="Minagawa J."/>
            <person name="Obokata J."/>
            <person name="Shigenobu S."/>
        </authorList>
    </citation>
    <scope>NUCLEOTIDE SEQUENCE [LARGE SCALE GENOMIC DNA]</scope>
</reference>
<comment type="caution">
    <text evidence="2">The sequence shown here is derived from an EMBL/GenBank/DDBJ whole genome shotgun (WGS) entry which is preliminary data.</text>
</comment>
<feature type="compositionally biased region" description="Basic and acidic residues" evidence="1">
    <location>
        <begin position="1"/>
        <end position="25"/>
    </location>
</feature>
<keyword evidence="3" id="KW-1185">Reference proteome</keyword>
<proteinExistence type="predicted"/>
<sequence length="107" mass="12439">MQKDKEVGRKEGRGWGRLTEPDRSRRTGIVTNRHRGNNLYVRAQAVRTHTHTHKGRRKVGQPDQSRPAVGFIQGQPYRNYPRFGIPNSNTTDRVQDYTQKGFHMPRS</sequence>
<organism evidence="2 3">
    <name type="scientific">Plakobranchus ocellatus</name>
    <dbReference type="NCBI Taxonomy" id="259542"/>
    <lineage>
        <taxon>Eukaryota</taxon>
        <taxon>Metazoa</taxon>
        <taxon>Spiralia</taxon>
        <taxon>Lophotrochozoa</taxon>
        <taxon>Mollusca</taxon>
        <taxon>Gastropoda</taxon>
        <taxon>Heterobranchia</taxon>
        <taxon>Euthyneura</taxon>
        <taxon>Panpulmonata</taxon>
        <taxon>Sacoglossa</taxon>
        <taxon>Placobranchoidea</taxon>
        <taxon>Plakobranchidae</taxon>
        <taxon>Plakobranchus</taxon>
    </lineage>
</organism>
<feature type="compositionally biased region" description="Basic residues" evidence="1">
    <location>
        <begin position="48"/>
        <end position="59"/>
    </location>
</feature>
<evidence type="ECO:0000313" key="2">
    <source>
        <dbReference type="EMBL" id="GFO35129.1"/>
    </source>
</evidence>
<accession>A0AAV4CTC7</accession>
<evidence type="ECO:0000313" key="3">
    <source>
        <dbReference type="Proteomes" id="UP000735302"/>
    </source>
</evidence>